<evidence type="ECO:0000256" key="4">
    <source>
        <dbReference type="ARBA" id="ARBA00022833"/>
    </source>
</evidence>
<evidence type="ECO:0000256" key="1">
    <source>
        <dbReference type="ARBA" id="ARBA00004370"/>
    </source>
</evidence>
<evidence type="ECO:0000256" key="2">
    <source>
        <dbReference type="ARBA" id="ARBA00022723"/>
    </source>
</evidence>
<dbReference type="Pfam" id="PF01753">
    <property type="entry name" value="zf-MYND"/>
    <property type="match status" value="1"/>
</dbReference>
<dbReference type="PROSITE" id="PS50865">
    <property type="entry name" value="ZF_MYND_2"/>
    <property type="match status" value="1"/>
</dbReference>
<evidence type="ECO:0000313" key="8">
    <source>
        <dbReference type="EMBL" id="CBK23203.2"/>
    </source>
</evidence>
<name>D8M552_BLAHO</name>
<keyword evidence="5" id="KW-0472">Membrane</keyword>
<feature type="domain" description="MYND-type" evidence="7">
    <location>
        <begin position="1"/>
        <end position="34"/>
    </location>
</feature>
<dbReference type="GeneID" id="24922706"/>
<dbReference type="Proteomes" id="UP000008312">
    <property type="component" value="Unassembled WGS sequence"/>
</dbReference>
<reference evidence="8" key="1">
    <citation type="submission" date="2010-02" db="EMBL/GenBank/DDBJ databases">
        <title>Sequencing and annotation of the Blastocystis hominis genome.</title>
        <authorList>
            <person name="Wincker P."/>
        </authorList>
    </citation>
    <scope>NUCLEOTIDE SEQUENCE</scope>
    <source>
        <strain evidence="8">Singapore isolate B</strain>
    </source>
</reference>
<sequence>MGVRARSKCSRCKAVWYCSRECQVKHWATHKKSCRDMVQTTVSESVVEPKLPEKEGLKVTEEDKRVVERVTTSIKPVVVEREYVREVDAKEVTSEERKPKRKSLFRQKFEKGLNYHCLFQSPGMSEVDEIISNMPVHYAGFRKEKGCRIPDSDIERSIPPRIKEVTRFLDLFEEINVMKADLESQDFIQDCQITLDVRNSEDSTPDSTDVILRVDVKERRGFKPDVILVDTVDKEEVMLGLSESYVNLTNKLDILKASAAYGIFNGDSSFGIQYKTPKSLFRLPLQLSLDHEIKNRVVDSGVTTYADTATLSLGTRSQHFWLDVFWSWRDMSPFGDIDEERIRNSYCSSTMLRECRPSLGSGVALRFEHGKLTALFPAQGHQLRGKLTYFGLAGDVHALKCEGDAEFFQALSPRIRSQPGLLLHFRGKAGCLLPLNKRKSRFYDRFFLGRQYVTGFERGSFGPRSAPEGERKQGDLLGGDCCGTAGMELSLPLGVGRARCRAFYER</sequence>
<dbReference type="OrthoDB" id="496827at2759"/>
<evidence type="ECO:0000259" key="7">
    <source>
        <dbReference type="PROSITE" id="PS50865"/>
    </source>
</evidence>
<dbReference type="SUPFAM" id="SSF144232">
    <property type="entry name" value="HIT/MYND zinc finger-like"/>
    <property type="match status" value="1"/>
</dbReference>
<evidence type="ECO:0000256" key="6">
    <source>
        <dbReference type="PROSITE-ProRule" id="PRU00134"/>
    </source>
</evidence>
<dbReference type="GO" id="GO:0008270">
    <property type="term" value="F:zinc ion binding"/>
    <property type="evidence" value="ECO:0007669"/>
    <property type="project" value="UniProtKB-KW"/>
</dbReference>
<keyword evidence="4" id="KW-0862">Zinc</keyword>
<evidence type="ECO:0000256" key="3">
    <source>
        <dbReference type="ARBA" id="ARBA00022771"/>
    </source>
</evidence>
<evidence type="ECO:0000313" key="9">
    <source>
        <dbReference type="Proteomes" id="UP000008312"/>
    </source>
</evidence>
<dbReference type="AlphaFoldDB" id="D8M552"/>
<proteinExistence type="predicted"/>
<protein>
    <recommendedName>
        <fullName evidence="7">MYND-type domain-containing protein</fullName>
    </recommendedName>
</protein>
<keyword evidence="2" id="KW-0479">Metal-binding</keyword>
<dbReference type="InterPro" id="IPR000184">
    <property type="entry name" value="Bac_surfAg_D15"/>
</dbReference>
<keyword evidence="3 6" id="KW-0863">Zinc-finger</keyword>
<dbReference type="Gene3D" id="6.10.140.2220">
    <property type="match status" value="1"/>
</dbReference>
<comment type="subcellular location">
    <subcellularLocation>
        <location evidence="1">Membrane</location>
    </subcellularLocation>
</comment>
<dbReference type="InParanoid" id="D8M552"/>
<dbReference type="EMBL" id="FN668656">
    <property type="protein sequence ID" value="CBK23203.2"/>
    <property type="molecule type" value="Genomic_DNA"/>
</dbReference>
<dbReference type="InterPro" id="IPR002893">
    <property type="entry name" value="Znf_MYND"/>
</dbReference>
<dbReference type="GO" id="GO:0019867">
    <property type="term" value="C:outer membrane"/>
    <property type="evidence" value="ECO:0007669"/>
    <property type="project" value="InterPro"/>
</dbReference>
<accession>D8M552</accession>
<dbReference type="Pfam" id="PF01103">
    <property type="entry name" value="Omp85"/>
    <property type="match status" value="1"/>
</dbReference>
<gene>
    <name evidence="8" type="ORF">GSBLH_T00006582001</name>
</gene>
<dbReference type="Gene3D" id="2.40.160.50">
    <property type="entry name" value="membrane protein fhac: a member of the omp85/tpsb transporter family"/>
    <property type="match status" value="1"/>
</dbReference>
<keyword evidence="9" id="KW-1185">Reference proteome</keyword>
<dbReference type="RefSeq" id="XP_012897251.1">
    <property type="nucleotide sequence ID" value="XM_013041797.1"/>
</dbReference>
<evidence type="ECO:0000256" key="5">
    <source>
        <dbReference type="ARBA" id="ARBA00023136"/>
    </source>
</evidence>
<organism evidence="8">
    <name type="scientific">Blastocystis hominis</name>
    <dbReference type="NCBI Taxonomy" id="12968"/>
    <lineage>
        <taxon>Eukaryota</taxon>
        <taxon>Sar</taxon>
        <taxon>Stramenopiles</taxon>
        <taxon>Bigyra</taxon>
        <taxon>Opalozoa</taxon>
        <taxon>Opalinata</taxon>
        <taxon>Blastocystidae</taxon>
        <taxon>Blastocystis</taxon>
    </lineage>
</organism>